<sequence length="537" mass="59857">MIDQTLIQQMNRQSALRGLDPDRLPVFRERLAGAALAGRLAEYEEVIAVISFFVDRFLASVPGDPIVILISDDQGHVLTFKGNASIIDTVKMLGIVEGVRFDDEIGINALDLCLRYGEPVRLSGEDHYQRVLHRIACCTAPVFDGQSGRILCTLSFMTDVSVEHPHLLALLCTMTDSVERELQLRRQNTQLQILNQVLLDTKYYGVLITDASGTVVEMNGHLQDALDLDDRQAEAWIGSSIFGMEEIGERFRGVILRQEACVGAELSIAVGGAPRHYLLDVVPIYDRASTLVRVVGSLRDITEMKSTEELLRNTEKLVFAGQVAVSIAHEIRNPLTTVKGMLQLAGRETKPLHYGMMMSELERMNLIVSEFMILGKPQAVRFREERCLPILQEVLGIFEIQATMNGIVIRRDFVRDLPIRCDRNQIKQALLNLLKNAMEALPYGGEIEIRLDEVDGCQRIRIADDGEGMTEEVLRRLGEPFHTTRPDGNGLGFMIVRRIVDAHRGRIAIRSEKGSGTAVEIFLPIGSGPADEGDRFA</sequence>
<reference evidence="11 12" key="1">
    <citation type="submission" date="2020-08" db="EMBL/GenBank/DDBJ databases">
        <title>Cohnella phylogeny.</title>
        <authorList>
            <person name="Dunlap C."/>
        </authorList>
    </citation>
    <scope>NUCLEOTIDE SEQUENCE [LARGE SCALE GENOMIC DNA]</scope>
    <source>
        <strain evidence="11 12">DSM 28246</strain>
    </source>
</reference>
<dbReference type="GO" id="GO:0005524">
    <property type="term" value="F:ATP binding"/>
    <property type="evidence" value="ECO:0007669"/>
    <property type="project" value="UniProtKB-KW"/>
</dbReference>
<dbReference type="Proteomes" id="UP000547209">
    <property type="component" value="Unassembled WGS sequence"/>
</dbReference>
<dbReference type="InterPro" id="IPR029016">
    <property type="entry name" value="GAF-like_dom_sf"/>
</dbReference>
<dbReference type="PANTHER" id="PTHR43065">
    <property type="entry name" value="SENSOR HISTIDINE KINASE"/>
    <property type="match status" value="1"/>
</dbReference>
<dbReference type="InterPro" id="IPR003661">
    <property type="entry name" value="HisK_dim/P_dom"/>
</dbReference>
<keyword evidence="4" id="KW-0808">Transferase</keyword>
<evidence type="ECO:0000313" key="11">
    <source>
        <dbReference type="EMBL" id="MBB6672102.1"/>
    </source>
</evidence>
<dbReference type="Gene3D" id="3.30.450.40">
    <property type="match status" value="1"/>
</dbReference>
<dbReference type="InterPro" id="IPR036097">
    <property type="entry name" value="HisK_dim/P_sf"/>
</dbReference>
<keyword evidence="6" id="KW-0418">Kinase</keyword>
<evidence type="ECO:0000256" key="1">
    <source>
        <dbReference type="ARBA" id="ARBA00000085"/>
    </source>
</evidence>
<dbReference type="Pfam" id="PF00512">
    <property type="entry name" value="HisKA"/>
    <property type="match status" value="1"/>
</dbReference>
<evidence type="ECO:0000256" key="6">
    <source>
        <dbReference type="ARBA" id="ARBA00022777"/>
    </source>
</evidence>
<keyword evidence="12" id="KW-1185">Reference proteome</keyword>
<dbReference type="PROSITE" id="PS50109">
    <property type="entry name" value="HIS_KIN"/>
    <property type="match status" value="1"/>
</dbReference>
<keyword evidence="5" id="KW-0547">Nucleotide-binding</keyword>
<evidence type="ECO:0000259" key="10">
    <source>
        <dbReference type="PROSITE" id="PS50113"/>
    </source>
</evidence>
<dbReference type="EC" id="2.7.13.3" evidence="2"/>
<dbReference type="EMBL" id="JACJVP010000025">
    <property type="protein sequence ID" value="MBB6672102.1"/>
    <property type="molecule type" value="Genomic_DNA"/>
</dbReference>
<evidence type="ECO:0000256" key="5">
    <source>
        <dbReference type="ARBA" id="ARBA00022741"/>
    </source>
</evidence>
<dbReference type="RefSeq" id="WP_185143585.1">
    <property type="nucleotide sequence ID" value="NZ_JACJVP010000025.1"/>
</dbReference>
<dbReference type="InterPro" id="IPR013656">
    <property type="entry name" value="PAS_4"/>
</dbReference>
<evidence type="ECO:0000256" key="3">
    <source>
        <dbReference type="ARBA" id="ARBA00022553"/>
    </source>
</evidence>
<name>A0A7X0RR04_9BACL</name>
<dbReference type="SMART" id="SM00387">
    <property type="entry name" value="HATPase_c"/>
    <property type="match status" value="1"/>
</dbReference>
<dbReference type="PROSITE" id="PS50113">
    <property type="entry name" value="PAC"/>
    <property type="match status" value="1"/>
</dbReference>
<proteinExistence type="predicted"/>
<keyword evidence="3" id="KW-0597">Phosphoprotein</keyword>
<feature type="domain" description="PAC" evidence="10">
    <location>
        <begin position="260"/>
        <end position="313"/>
    </location>
</feature>
<feature type="domain" description="Histidine kinase" evidence="9">
    <location>
        <begin position="326"/>
        <end position="527"/>
    </location>
</feature>
<dbReference type="InterPro" id="IPR036890">
    <property type="entry name" value="HATPase_C_sf"/>
</dbReference>
<dbReference type="AlphaFoldDB" id="A0A7X0RR04"/>
<organism evidence="11 12">
    <name type="scientific">Cohnella nanjingensis</name>
    <dbReference type="NCBI Taxonomy" id="1387779"/>
    <lineage>
        <taxon>Bacteria</taxon>
        <taxon>Bacillati</taxon>
        <taxon>Bacillota</taxon>
        <taxon>Bacilli</taxon>
        <taxon>Bacillales</taxon>
        <taxon>Paenibacillaceae</taxon>
        <taxon>Cohnella</taxon>
    </lineage>
</organism>
<dbReference type="SUPFAM" id="SSF47384">
    <property type="entry name" value="Homodimeric domain of signal transducing histidine kinase"/>
    <property type="match status" value="1"/>
</dbReference>
<dbReference type="Pfam" id="PF02518">
    <property type="entry name" value="HATPase_c"/>
    <property type="match status" value="1"/>
</dbReference>
<dbReference type="Gene3D" id="1.10.287.130">
    <property type="match status" value="1"/>
</dbReference>
<comment type="caution">
    <text evidence="11">The sequence shown here is derived from an EMBL/GenBank/DDBJ whole genome shotgun (WGS) entry which is preliminary data.</text>
</comment>
<dbReference type="InterPro" id="IPR000700">
    <property type="entry name" value="PAS-assoc_C"/>
</dbReference>
<keyword evidence="7" id="KW-0067">ATP-binding</keyword>
<dbReference type="SUPFAM" id="SSF55874">
    <property type="entry name" value="ATPase domain of HSP90 chaperone/DNA topoisomerase II/histidine kinase"/>
    <property type="match status" value="1"/>
</dbReference>
<evidence type="ECO:0000256" key="8">
    <source>
        <dbReference type="ARBA" id="ARBA00023012"/>
    </source>
</evidence>
<dbReference type="PRINTS" id="PR00344">
    <property type="entry name" value="BCTRLSENSOR"/>
</dbReference>
<evidence type="ECO:0000259" key="9">
    <source>
        <dbReference type="PROSITE" id="PS50109"/>
    </source>
</evidence>
<dbReference type="PANTHER" id="PTHR43065:SF34">
    <property type="entry name" value="SPORULATION KINASE A"/>
    <property type="match status" value="1"/>
</dbReference>
<dbReference type="GO" id="GO:0000155">
    <property type="term" value="F:phosphorelay sensor kinase activity"/>
    <property type="evidence" value="ECO:0007669"/>
    <property type="project" value="InterPro"/>
</dbReference>
<dbReference type="Gene3D" id="3.30.565.10">
    <property type="entry name" value="Histidine kinase-like ATPase, C-terminal domain"/>
    <property type="match status" value="1"/>
</dbReference>
<dbReference type="Pfam" id="PF08448">
    <property type="entry name" value="PAS_4"/>
    <property type="match status" value="1"/>
</dbReference>
<comment type="catalytic activity">
    <reaction evidence="1">
        <text>ATP + protein L-histidine = ADP + protein N-phospho-L-histidine.</text>
        <dbReference type="EC" id="2.7.13.3"/>
    </reaction>
</comment>
<dbReference type="SMART" id="SM00388">
    <property type="entry name" value="HisKA"/>
    <property type="match status" value="1"/>
</dbReference>
<evidence type="ECO:0000256" key="4">
    <source>
        <dbReference type="ARBA" id="ARBA00022679"/>
    </source>
</evidence>
<accession>A0A7X0RR04</accession>
<evidence type="ECO:0000256" key="7">
    <source>
        <dbReference type="ARBA" id="ARBA00022840"/>
    </source>
</evidence>
<dbReference type="Gene3D" id="3.30.450.20">
    <property type="entry name" value="PAS domain"/>
    <property type="match status" value="1"/>
</dbReference>
<dbReference type="InterPro" id="IPR035965">
    <property type="entry name" value="PAS-like_dom_sf"/>
</dbReference>
<dbReference type="InterPro" id="IPR005467">
    <property type="entry name" value="His_kinase_dom"/>
</dbReference>
<dbReference type="InterPro" id="IPR003594">
    <property type="entry name" value="HATPase_dom"/>
</dbReference>
<evidence type="ECO:0000256" key="2">
    <source>
        <dbReference type="ARBA" id="ARBA00012438"/>
    </source>
</evidence>
<evidence type="ECO:0000313" key="12">
    <source>
        <dbReference type="Proteomes" id="UP000547209"/>
    </source>
</evidence>
<gene>
    <name evidence="11" type="ORF">H7C19_15590</name>
</gene>
<dbReference type="SUPFAM" id="SSF55785">
    <property type="entry name" value="PYP-like sensor domain (PAS domain)"/>
    <property type="match status" value="1"/>
</dbReference>
<keyword evidence="8" id="KW-0902">Two-component regulatory system</keyword>
<protein>
    <recommendedName>
        <fullName evidence="2">histidine kinase</fullName>
        <ecNumber evidence="2">2.7.13.3</ecNumber>
    </recommendedName>
</protein>
<dbReference type="InterPro" id="IPR004358">
    <property type="entry name" value="Sig_transdc_His_kin-like_C"/>
</dbReference>
<dbReference type="CDD" id="cd00082">
    <property type="entry name" value="HisKA"/>
    <property type="match status" value="1"/>
</dbReference>